<dbReference type="EMBL" id="DF840868">
    <property type="protein sequence ID" value="GAT45169.1"/>
    <property type="molecule type" value="Genomic_DNA"/>
</dbReference>
<organism evidence="2 3">
    <name type="scientific">Mycena chlorophos</name>
    <name type="common">Agaric fungus</name>
    <name type="synonym">Agaricus chlorophos</name>
    <dbReference type="NCBI Taxonomy" id="658473"/>
    <lineage>
        <taxon>Eukaryota</taxon>
        <taxon>Fungi</taxon>
        <taxon>Dikarya</taxon>
        <taxon>Basidiomycota</taxon>
        <taxon>Agaricomycotina</taxon>
        <taxon>Agaricomycetes</taxon>
        <taxon>Agaricomycetidae</taxon>
        <taxon>Agaricales</taxon>
        <taxon>Marasmiineae</taxon>
        <taxon>Mycenaceae</taxon>
        <taxon>Mycena</taxon>
    </lineage>
</organism>
<feature type="region of interest" description="Disordered" evidence="1">
    <location>
        <begin position="333"/>
        <end position="355"/>
    </location>
</feature>
<feature type="compositionally biased region" description="Polar residues" evidence="1">
    <location>
        <begin position="1"/>
        <end position="25"/>
    </location>
</feature>
<protein>
    <submittedName>
        <fullName evidence="2">Uncharacterized protein</fullName>
    </submittedName>
</protein>
<feature type="compositionally biased region" description="Low complexity" evidence="1">
    <location>
        <begin position="30"/>
        <end position="44"/>
    </location>
</feature>
<reference evidence="2" key="1">
    <citation type="submission" date="2014-09" db="EMBL/GenBank/DDBJ databases">
        <title>Genome sequence of the luminous mushroom Mycena chlorophos for searching fungal bioluminescence genes.</title>
        <authorList>
            <person name="Tanaka Y."/>
            <person name="Kasuga D."/>
            <person name="Oba Y."/>
            <person name="Hase S."/>
            <person name="Sato K."/>
            <person name="Oba Y."/>
            <person name="Sakakibara Y."/>
        </authorList>
    </citation>
    <scope>NUCLEOTIDE SEQUENCE</scope>
</reference>
<feature type="compositionally biased region" description="Acidic residues" evidence="1">
    <location>
        <begin position="133"/>
        <end position="142"/>
    </location>
</feature>
<name>A0ABQ0L1Y3_MYCCL</name>
<feature type="region of interest" description="Disordered" evidence="1">
    <location>
        <begin position="401"/>
        <end position="546"/>
    </location>
</feature>
<sequence length="625" mass="65447">MRQRDQTSCLSTTASTKNQQKNMVNTRGRPAPVDAPAASSSQRPAARRQRVADADADASTRQQPESRKRKRNTTDPSSVPAAPPKPRSGKGKAKKTKRPPASKRAPVAETADDAAQPSKKARVDGSESPLTSQDEDDDDNDVEGNPVAAEELAGQEGEGVGSSAATVAAPSGNNVEVADASLVADAPAHAASPVADAPALDAPAPDASTTIVPGNESREIADALIIADAHPPDASATIVPGSLDLADASMVADAPADDASASVVLPFAFQSPSLNIADASRVDDASAQPMELDPTVVEPTAVAAAVLPATNVTEPDVAMVDAVPLPLMERSGVPAISESPASPDSTPGSPPRDLDLDAARQEMAVDEVAVDDDKSVQSLALSVIDRADEYSVTLEQRYIAQRTPPLSDDDADSGSVNVEPPVKVSDGDRVEVSDPVNVSDPVDVSDNDAAPVGGNVSDSDSSSGSEYGGPGGKQSGDESEDEESEDEESDEDVGPKKAAPAPKKDAPAPKIVAPTQPALTPPPLTPGRSAASVKEDNGSEPWRFGGRWSHQDRVYARNNFSSYWDPQRRDWRRWDDFDGEVYSANYEPVIRFEHVDSPWAVDAGDISLQSKGKAKERQLPADWQE</sequence>
<evidence type="ECO:0000313" key="3">
    <source>
        <dbReference type="Proteomes" id="UP000815677"/>
    </source>
</evidence>
<proteinExistence type="predicted"/>
<feature type="region of interest" description="Disordered" evidence="1">
    <location>
        <begin position="1"/>
        <end position="167"/>
    </location>
</feature>
<feature type="compositionally biased region" description="Low complexity" evidence="1">
    <location>
        <begin position="508"/>
        <end position="518"/>
    </location>
</feature>
<keyword evidence="3" id="KW-1185">Reference proteome</keyword>
<feature type="compositionally biased region" description="Acidic residues" evidence="1">
    <location>
        <begin position="477"/>
        <end position="492"/>
    </location>
</feature>
<feature type="compositionally biased region" description="Low complexity" evidence="1">
    <location>
        <begin position="433"/>
        <end position="465"/>
    </location>
</feature>
<gene>
    <name evidence="2" type="ORF">MCHLO_02759</name>
</gene>
<feature type="compositionally biased region" description="Basic residues" evidence="1">
    <location>
        <begin position="87"/>
        <end position="101"/>
    </location>
</feature>
<evidence type="ECO:0000313" key="2">
    <source>
        <dbReference type="EMBL" id="GAT45169.1"/>
    </source>
</evidence>
<accession>A0ABQ0L1Y3</accession>
<evidence type="ECO:0000256" key="1">
    <source>
        <dbReference type="SAM" id="MobiDB-lite"/>
    </source>
</evidence>
<dbReference type="Proteomes" id="UP000815677">
    <property type="component" value="Unassembled WGS sequence"/>
</dbReference>